<gene>
    <name evidence="15" type="ORF">ALECFALPRED_008738</name>
</gene>
<evidence type="ECO:0000259" key="14">
    <source>
        <dbReference type="PROSITE" id="PS50011"/>
    </source>
</evidence>
<reference evidence="15" key="1">
    <citation type="submission" date="2021-03" db="EMBL/GenBank/DDBJ databases">
        <authorList>
            <person name="Tagirdzhanova G."/>
        </authorList>
    </citation>
    <scope>NUCLEOTIDE SEQUENCE</scope>
</reference>
<dbReference type="EMBL" id="CAJPDR010000061">
    <property type="protein sequence ID" value="CAF9913279.1"/>
    <property type="molecule type" value="Genomic_DNA"/>
</dbReference>
<evidence type="ECO:0000313" key="16">
    <source>
        <dbReference type="Proteomes" id="UP000664203"/>
    </source>
</evidence>
<evidence type="ECO:0000256" key="11">
    <source>
        <dbReference type="PIRSR" id="PIRSR630616-3"/>
    </source>
</evidence>
<feature type="compositionally biased region" description="Polar residues" evidence="13">
    <location>
        <begin position="551"/>
        <end position="563"/>
    </location>
</feature>
<dbReference type="GO" id="GO:0001558">
    <property type="term" value="P:regulation of cell growth"/>
    <property type="evidence" value="ECO:0007669"/>
    <property type="project" value="UniProtKB-ARBA"/>
</dbReference>
<feature type="active site" description="Proton acceptor" evidence="9">
    <location>
        <position position="665"/>
    </location>
</feature>
<comment type="catalytic activity">
    <reaction evidence="7">
        <text>L-threonyl-[protein] + ATP = O-phospho-L-threonyl-[protein] + ADP + H(+)</text>
        <dbReference type="Rhea" id="RHEA:46608"/>
        <dbReference type="Rhea" id="RHEA-COMP:11060"/>
        <dbReference type="Rhea" id="RHEA-COMP:11605"/>
        <dbReference type="ChEBI" id="CHEBI:15378"/>
        <dbReference type="ChEBI" id="CHEBI:30013"/>
        <dbReference type="ChEBI" id="CHEBI:30616"/>
        <dbReference type="ChEBI" id="CHEBI:61977"/>
        <dbReference type="ChEBI" id="CHEBI:456216"/>
        <dbReference type="EC" id="2.7.11.1"/>
    </reaction>
</comment>
<dbReference type="SMART" id="SM00220">
    <property type="entry name" value="S_TKc"/>
    <property type="match status" value="1"/>
</dbReference>
<organism evidence="15 16">
    <name type="scientific">Alectoria fallacina</name>
    <dbReference type="NCBI Taxonomy" id="1903189"/>
    <lineage>
        <taxon>Eukaryota</taxon>
        <taxon>Fungi</taxon>
        <taxon>Dikarya</taxon>
        <taxon>Ascomycota</taxon>
        <taxon>Pezizomycotina</taxon>
        <taxon>Lecanoromycetes</taxon>
        <taxon>OSLEUM clade</taxon>
        <taxon>Lecanoromycetidae</taxon>
        <taxon>Lecanorales</taxon>
        <taxon>Lecanorineae</taxon>
        <taxon>Parmeliaceae</taxon>
        <taxon>Alectoria</taxon>
    </lineage>
</organism>
<dbReference type="GO" id="GO:0042149">
    <property type="term" value="P:cellular response to glucose starvation"/>
    <property type="evidence" value="ECO:0007669"/>
    <property type="project" value="UniProtKB-ARBA"/>
</dbReference>
<dbReference type="PANTHER" id="PTHR24350">
    <property type="entry name" value="SERINE/THREONINE-PROTEIN KINASE IAL-RELATED"/>
    <property type="match status" value="1"/>
</dbReference>
<evidence type="ECO:0000313" key="15">
    <source>
        <dbReference type="EMBL" id="CAF9913279.1"/>
    </source>
</evidence>
<evidence type="ECO:0000256" key="9">
    <source>
        <dbReference type="PIRSR" id="PIRSR630616-1"/>
    </source>
</evidence>
<evidence type="ECO:0000256" key="5">
    <source>
        <dbReference type="ARBA" id="ARBA00022777"/>
    </source>
</evidence>
<feature type="compositionally biased region" description="Basic and acidic residues" evidence="13">
    <location>
        <begin position="1"/>
        <end position="15"/>
    </location>
</feature>
<dbReference type="Gene3D" id="3.30.200.20">
    <property type="entry name" value="Phosphorylase Kinase, domain 1"/>
    <property type="match status" value="1"/>
</dbReference>
<keyword evidence="3" id="KW-0808">Transferase</keyword>
<keyword evidence="4 10" id="KW-0547">Nucleotide-binding</keyword>
<feature type="compositionally biased region" description="Basic and acidic residues" evidence="13">
    <location>
        <begin position="945"/>
        <end position="957"/>
    </location>
</feature>
<evidence type="ECO:0000256" key="2">
    <source>
        <dbReference type="ARBA" id="ARBA00022527"/>
    </source>
</evidence>
<feature type="compositionally biased region" description="Polar residues" evidence="13">
    <location>
        <begin position="161"/>
        <end position="176"/>
    </location>
</feature>
<feature type="region of interest" description="Disordered" evidence="13">
    <location>
        <begin position="1242"/>
        <end position="1312"/>
    </location>
</feature>
<feature type="compositionally biased region" description="Low complexity" evidence="13">
    <location>
        <begin position="1089"/>
        <end position="1100"/>
    </location>
</feature>
<feature type="region of interest" description="Disordered" evidence="13">
    <location>
        <begin position="909"/>
        <end position="1108"/>
    </location>
</feature>
<keyword evidence="6 10" id="KW-0067">ATP-binding</keyword>
<evidence type="ECO:0000256" key="6">
    <source>
        <dbReference type="ARBA" id="ARBA00022840"/>
    </source>
</evidence>
<feature type="compositionally biased region" description="Low complexity" evidence="13">
    <location>
        <begin position="244"/>
        <end position="256"/>
    </location>
</feature>
<proteinExistence type="predicted"/>
<name>A0A8H3EVA0_9LECA</name>
<evidence type="ECO:0000256" key="10">
    <source>
        <dbReference type="PIRSR" id="PIRSR630616-2"/>
    </source>
</evidence>
<keyword evidence="16" id="KW-1185">Reference proteome</keyword>
<dbReference type="InterPro" id="IPR017441">
    <property type="entry name" value="Protein_kinase_ATP_BS"/>
</dbReference>
<feature type="compositionally biased region" description="Low complexity" evidence="13">
    <location>
        <begin position="1048"/>
        <end position="1070"/>
    </location>
</feature>
<feature type="binding site" evidence="10">
    <location>
        <position position="683"/>
    </location>
    <ligand>
        <name>ATP</name>
        <dbReference type="ChEBI" id="CHEBI:30616"/>
    </ligand>
</feature>
<feature type="region of interest" description="Disordered" evidence="13">
    <location>
        <begin position="498"/>
        <end position="604"/>
    </location>
</feature>
<dbReference type="GO" id="GO:0005524">
    <property type="term" value="F:ATP binding"/>
    <property type="evidence" value="ECO:0007669"/>
    <property type="project" value="UniProtKB-UniRule"/>
</dbReference>
<feature type="compositionally biased region" description="Polar residues" evidence="13">
    <location>
        <begin position="533"/>
        <end position="543"/>
    </location>
</feature>
<dbReference type="Proteomes" id="UP000664203">
    <property type="component" value="Unassembled WGS sequence"/>
</dbReference>
<accession>A0A8H3EVA0</accession>
<feature type="compositionally biased region" description="Polar residues" evidence="13">
    <location>
        <begin position="972"/>
        <end position="989"/>
    </location>
</feature>
<protein>
    <recommendedName>
        <fullName evidence="1">non-specific serine/threonine protein kinase</fullName>
        <ecNumber evidence="1">2.7.11.1</ecNumber>
    </recommendedName>
</protein>
<evidence type="ECO:0000256" key="4">
    <source>
        <dbReference type="ARBA" id="ARBA00022741"/>
    </source>
</evidence>
<evidence type="ECO:0000256" key="3">
    <source>
        <dbReference type="ARBA" id="ARBA00022679"/>
    </source>
</evidence>
<comment type="caution">
    <text evidence="15">The sequence shown here is derived from an EMBL/GenBank/DDBJ whole genome shotgun (WGS) entry which is preliminary data.</text>
</comment>
<feature type="region of interest" description="Disordered" evidence="13">
    <location>
        <begin position="468"/>
        <end position="487"/>
    </location>
</feature>
<sequence length="1312" mass="144693">MATTDKEGGVRDHASQELSVGEKTPMTPPVPIDALHLDDLGPNRTTFQAHDRALESPHSKELDLGHAKYGLPTMEEDQMRTPKLEHPPLAIESLASKLSEPVQNEDQDQHQGDREEDISVSGHSDYFTRKGPHESFVADISRTPSSSNVSSTGLSVSTNSQLDTASTPVSPDSRTSVWKDYTPLFNPEGNRPVSVPNFQSRPLSRRREGPDYPNYPDQSFKALQNQHYPPPYQAGEPHHLRTRSSNPSQNPSFPSSDETPARGYPQIPSGAKTVGNTPAQSPGLFTPKLSKRHWTGEADETRSGTPMLHPAHLQAPKETHKLLKDIDPISGRKTINHYELLDKLGSGNHGTVKLARDLITDTLCAVKIVRRFSKKLRLGRSGDPNDMIKKEVAILKKARHPNVVSLLEVIDDDEWGKVYLALEYVERGEIVWRKPTDKDVALFEMERCERELANGLSDDHERAAIDEFNRLAPSRRHEKAQRLADQKRIDQERFRCAGAQREAQNPGFDPYFSLEYGGESEDEACAESIGQLPAQSQDNNQPENKPIHVDTTGSTPQSETPTHTPKPVSRSIDTASALASASSSRPETPGQFEEPTSGLEAKETTKDVELQSLLNKIILGEHDWEPIDENFRYVPCLTLAQALDAFRDTVLGLEYLHFQGIIHRDIKPANLLWTTGFRVKISDFGVSYLGKPIREDDNDEEIAEADAEVHDEAIELAKTVGTPAFYAPELCDPQYFEVGGDSERPAITGQIDVWALGVTLYAMVFGRLPFFDGNQFSMYQKIARDEVFIPRMRLKGVPHEIASKAFGTVTDRRKRFDDILEYEDVNDELRDLLKRLLEKKPSKRITLKEVKHHPWVLQGITDRTLWIDETDPSLQSEGKKIEVSTQEVQDSVTPLTVFDRVKAGFQRVGSVLRGRGSQNRKRTSSNAKAPDSAGSTASIKNTPSFRDERRTSLRGDEQILPALRASRETSEHPLSQSVAASPEMNNNPSYFDDSGNAVRPASDLQANRPELSDRTLSTADSMKTIRAPVPGLLRETSPNTSSPKEDFSSATTTVVNPTSNSSSSLGNVFSGAGRRFAKSIRSRERGVGRQSPSQSSRSSSIGDSTENLHASPSLALSSAIAAGHVDQPAALREGPDAHPVLQDLPSEAFRRAQEQNYRQKTFEHAQRMSRPSKVSTGADVACLPSPDDEVFLSQLRHTADSTSAFVISSSSDQIGSGESTAHSRIPSVASSLYVPIEEDEETRALAPEKLISPLNISRRSGSQHGETKSESPYPTPFISRAAADRAAADDDAGYNGEGEQDSDSEDEGLAMA</sequence>
<feature type="compositionally biased region" description="Low complexity" evidence="13">
    <location>
        <begin position="145"/>
        <end position="160"/>
    </location>
</feature>
<dbReference type="FunFam" id="3.30.200.20:FF:000206">
    <property type="entry name" value="Serine/threonine-protein kinase Ssp1"/>
    <property type="match status" value="1"/>
</dbReference>
<feature type="cross-link" description="Glycyl lysine isopeptide (Lys-Gly) (interchain with G-Cter in SUMO2)" evidence="11">
    <location>
        <position position="667"/>
    </location>
</feature>
<dbReference type="InterPro" id="IPR000719">
    <property type="entry name" value="Prot_kinase_dom"/>
</dbReference>
<dbReference type="Gene3D" id="1.10.510.10">
    <property type="entry name" value="Transferase(Phosphotransferase) domain 1"/>
    <property type="match status" value="1"/>
</dbReference>
<feature type="compositionally biased region" description="Polar residues" evidence="13">
    <location>
        <begin position="933"/>
        <end position="944"/>
    </location>
</feature>
<evidence type="ECO:0000256" key="13">
    <source>
        <dbReference type="SAM" id="MobiDB-lite"/>
    </source>
</evidence>
<dbReference type="PROSITE" id="PS00107">
    <property type="entry name" value="PROTEIN_KINASE_ATP"/>
    <property type="match status" value="1"/>
</dbReference>
<dbReference type="OrthoDB" id="68483at2759"/>
<feature type="binding site" evidence="12">
    <location>
        <position position="367"/>
    </location>
    <ligand>
        <name>ATP</name>
        <dbReference type="ChEBI" id="CHEBI:30616"/>
    </ligand>
</feature>
<feature type="compositionally biased region" description="Low complexity" evidence="13">
    <location>
        <begin position="575"/>
        <end position="584"/>
    </location>
</feature>
<evidence type="ECO:0000256" key="12">
    <source>
        <dbReference type="PROSITE-ProRule" id="PRU10141"/>
    </source>
</evidence>
<feature type="compositionally biased region" description="Polar residues" evidence="13">
    <location>
        <begin position="1254"/>
        <end position="1264"/>
    </location>
</feature>
<dbReference type="PROSITE" id="PS50011">
    <property type="entry name" value="PROTEIN_KINASE_DOM"/>
    <property type="match status" value="1"/>
</dbReference>
<dbReference type="GO" id="GO:0004674">
    <property type="term" value="F:protein serine/threonine kinase activity"/>
    <property type="evidence" value="ECO:0007669"/>
    <property type="project" value="UniProtKB-KW"/>
</dbReference>
<feature type="domain" description="Protein kinase" evidence="14">
    <location>
        <begin position="338"/>
        <end position="856"/>
    </location>
</feature>
<keyword evidence="2" id="KW-0723">Serine/threonine-protein kinase</keyword>
<evidence type="ECO:0000256" key="8">
    <source>
        <dbReference type="ARBA" id="ARBA00048679"/>
    </source>
</evidence>
<feature type="compositionally biased region" description="Acidic residues" evidence="13">
    <location>
        <begin position="1298"/>
        <end position="1312"/>
    </location>
</feature>
<dbReference type="CDD" id="cd14008">
    <property type="entry name" value="STKc_LKB1_CaMKK"/>
    <property type="match status" value="1"/>
</dbReference>
<evidence type="ECO:0000256" key="7">
    <source>
        <dbReference type="ARBA" id="ARBA00047899"/>
    </source>
</evidence>
<feature type="region of interest" description="Disordered" evidence="13">
    <location>
        <begin position="1156"/>
        <end position="1178"/>
    </location>
</feature>
<comment type="catalytic activity">
    <reaction evidence="8">
        <text>L-seryl-[protein] + ATP = O-phospho-L-seryl-[protein] + ADP + H(+)</text>
        <dbReference type="Rhea" id="RHEA:17989"/>
        <dbReference type="Rhea" id="RHEA-COMP:9863"/>
        <dbReference type="Rhea" id="RHEA-COMP:11604"/>
        <dbReference type="ChEBI" id="CHEBI:15378"/>
        <dbReference type="ChEBI" id="CHEBI:29999"/>
        <dbReference type="ChEBI" id="CHEBI:30616"/>
        <dbReference type="ChEBI" id="CHEBI:83421"/>
        <dbReference type="ChEBI" id="CHEBI:456216"/>
        <dbReference type="EC" id="2.7.11.1"/>
    </reaction>
</comment>
<dbReference type="FunFam" id="1.10.510.10:FF:000614">
    <property type="entry name" value="Serine/threonine protein kinase, putative"/>
    <property type="match status" value="1"/>
</dbReference>
<dbReference type="InterPro" id="IPR011009">
    <property type="entry name" value="Kinase-like_dom_sf"/>
</dbReference>
<evidence type="ECO:0000256" key="1">
    <source>
        <dbReference type="ARBA" id="ARBA00012513"/>
    </source>
</evidence>
<keyword evidence="5" id="KW-0418">Kinase</keyword>
<dbReference type="SUPFAM" id="SSF56112">
    <property type="entry name" value="Protein kinase-like (PK-like)"/>
    <property type="match status" value="1"/>
</dbReference>
<feature type="compositionally biased region" description="Basic and acidic residues" evidence="13">
    <location>
        <begin position="49"/>
        <end position="66"/>
    </location>
</feature>
<feature type="region of interest" description="Disordered" evidence="13">
    <location>
        <begin position="1"/>
        <end position="308"/>
    </location>
</feature>
<dbReference type="EC" id="2.7.11.1" evidence="1"/>
<dbReference type="Pfam" id="PF00069">
    <property type="entry name" value="Pkinase"/>
    <property type="match status" value="2"/>
</dbReference>
<feature type="compositionally biased region" description="Basic and acidic residues" evidence="13">
    <location>
        <begin position="77"/>
        <end position="86"/>
    </location>
</feature>
<dbReference type="InterPro" id="IPR030616">
    <property type="entry name" value="Aur-like"/>
</dbReference>